<sequence length="138" mass="14647">MLAQQLVIERFKEEGGGPAQTKSSPNLQPETSAPPPPVPKFAPNARPGTSAPPPPVPKSARPPPVPALPNTNVRKGGVDKAWLANYGEYLRGGAKGTPPSSHPFVPPSQPAGQEDRKSPSPEPNPYRINLRALLEELD</sequence>
<dbReference type="InParanoid" id="J7RVT2"/>
<keyword evidence="3" id="KW-1185">Reference proteome</keyword>
<dbReference type="HOGENOM" id="CLU_1855313_0_0_1"/>
<protein>
    <submittedName>
        <fullName evidence="2">Uncharacterized protein</fullName>
    </submittedName>
</protein>
<gene>
    <name evidence="2" type="ORF">FIBRA_09344</name>
</gene>
<name>J7RVT2_9APHY</name>
<dbReference type="RefSeq" id="XP_012177046.1">
    <property type="nucleotide sequence ID" value="XM_012321656.1"/>
</dbReference>
<feature type="region of interest" description="Disordered" evidence="1">
    <location>
        <begin position="90"/>
        <end position="138"/>
    </location>
</feature>
<dbReference type="AlphaFoldDB" id="J7RVT2"/>
<feature type="region of interest" description="Disordered" evidence="1">
    <location>
        <begin position="1"/>
        <end position="78"/>
    </location>
</feature>
<dbReference type="GeneID" id="24101925"/>
<feature type="compositionally biased region" description="Pro residues" evidence="1">
    <location>
        <begin position="100"/>
        <end position="109"/>
    </location>
</feature>
<reference evidence="2 3" key="1">
    <citation type="journal article" date="2012" name="Appl. Environ. Microbiol.">
        <title>Short-read sequencing for genomic analysis of the brown rot fungus Fibroporia radiculosa.</title>
        <authorList>
            <person name="Tang J.D."/>
            <person name="Perkins A.D."/>
            <person name="Sonstegard T.S."/>
            <person name="Schroeder S.G."/>
            <person name="Burgess S.C."/>
            <person name="Diehl S.V."/>
        </authorList>
    </citation>
    <scope>NUCLEOTIDE SEQUENCE [LARGE SCALE GENOMIC DNA]</scope>
    <source>
        <strain evidence="2 3">TFFH 294</strain>
    </source>
</reference>
<accession>J7RVT2</accession>
<organism evidence="2 3">
    <name type="scientific">Fibroporia radiculosa</name>
    <dbReference type="NCBI Taxonomy" id="599839"/>
    <lineage>
        <taxon>Eukaryota</taxon>
        <taxon>Fungi</taxon>
        <taxon>Dikarya</taxon>
        <taxon>Basidiomycota</taxon>
        <taxon>Agaricomycotina</taxon>
        <taxon>Agaricomycetes</taxon>
        <taxon>Polyporales</taxon>
        <taxon>Fibroporiaceae</taxon>
        <taxon>Fibroporia</taxon>
    </lineage>
</organism>
<dbReference type="EMBL" id="HE797617">
    <property type="protein sequence ID" value="CCM07025.1"/>
    <property type="molecule type" value="Genomic_DNA"/>
</dbReference>
<proteinExistence type="predicted"/>
<feature type="compositionally biased region" description="Polar residues" evidence="1">
    <location>
        <begin position="20"/>
        <end position="31"/>
    </location>
</feature>
<feature type="compositionally biased region" description="Pro residues" evidence="1">
    <location>
        <begin position="50"/>
        <end position="67"/>
    </location>
</feature>
<evidence type="ECO:0000313" key="2">
    <source>
        <dbReference type="EMBL" id="CCM07025.1"/>
    </source>
</evidence>
<evidence type="ECO:0000313" key="3">
    <source>
        <dbReference type="Proteomes" id="UP000006352"/>
    </source>
</evidence>
<dbReference type="Proteomes" id="UP000006352">
    <property type="component" value="Unassembled WGS sequence"/>
</dbReference>
<evidence type="ECO:0000256" key="1">
    <source>
        <dbReference type="SAM" id="MobiDB-lite"/>
    </source>
</evidence>